<feature type="binding site" evidence="4">
    <location>
        <position position="340"/>
    </location>
    <ligand>
        <name>S-adenosyl-L-methionine</name>
        <dbReference type="ChEBI" id="CHEBI:59789"/>
    </ligand>
</feature>
<feature type="domain" description="TRAM" evidence="6">
    <location>
        <begin position="8"/>
        <end position="66"/>
    </location>
</feature>
<protein>
    <submittedName>
        <fullName evidence="7">23S rRNA (Uracil-5-)-methyltransferase RumA</fullName>
        <ecNumber evidence="7">2.1.1.-</ecNumber>
    </submittedName>
</protein>
<feature type="binding site" evidence="4">
    <location>
        <position position="319"/>
    </location>
    <ligand>
        <name>S-adenosyl-L-methionine</name>
        <dbReference type="ChEBI" id="CHEBI:59789"/>
    </ligand>
</feature>
<gene>
    <name evidence="7" type="primary">rumA</name>
    <name evidence="7" type="ORF">BN424_2666</name>
</gene>
<dbReference type="GO" id="GO:0070475">
    <property type="term" value="P:rRNA base methylation"/>
    <property type="evidence" value="ECO:0007669"/>
    <property type="project" value="TreeGrafter"/>
</dbReference>
<accession>K8EUE3</accession>
<keyword evidence="8" id="KW-1185">Reference proteome</keyword>
<organism evidence="7 8">
    <name type="scientific">Carnobacterium maltaromaticum LMA28</name>
    <dbReference type="NCBI Taxonomy" id="1234679"/>
    <lineage>
        <taxon>Bacteria</taxon>
        <taxon>Bacillati</taxon>
        <taxon>Bacillota</taxon>
        <taxon>Bacilli</taxon>
        <taxon>Lactobacillales</taxon>
        <taxon>Carnobacteriaceae</taxon>
        <taxon>Carnobacterium</taxon>
    </lineage>
</organism>
<dbReference type="eggNOG" id="COG2265">
    <property type="taxonomic scope" value="Bacteria"/>
</dbReference>
<reference evidence="8" key="1">
    <citation type="journal article" date="2013" name="Genome Announc.">
        <title>Complete Chromosome Sequence of Carnobacterium maltaromaticum LMA 28.</title>
        <authorList>
            <person name="Cailliez-Grimal C."/>
            <person name="Chaillou S."/>
            <person name="Anba-Mondoloni J."/>
            <person name="Loux V."/>
            <person name="Afzal M.I."/>
            <person name="Rahman A."/>
            <person name="Kergourlay G."/>
            <person name="Champomier-Verges M.C."/>
            <person name="Zagorec M."/>
            <person name="Dalgaard P."/>
            <person name="Leisner J.J."/>
            <person name="Prevost H."/>
            <person name="Revol-Junelles A.M."/>
            <person name="Borges F."/>
        </authorList>
    </citation>
    <scope>NUCLEOTIDE SEQUENCE</scope>
    <source>
        <strain evidence="8">LMA28</strain>
    </source>
</reference>
<dbReference type="KEGG" id="cml:BN424_2666"/>
<dbReference type="GO" id="GO:0070041">
    <property type="term" value="F:rRNA (uridine-C5-)-methyltransferase activity"/>
    <property type="evidence" value="ECO:0007669"/>
    <property type="project" value="TreeGrafter"/>
</dbReference>
<dbReference type="FunFam" id="3.40.50.150:FF:000009">
    <property type="entry name" value="23S rRNA (Uracil(1939)-C(5))-methyltransferase RlmD"/>
    <property type="match status" value="1"/>
</dbReference>
<dbReference type="PANTHER" id="PTHR11061">
    <property type="entry name" value="RNA M5U METHYLTRANSFERASE"/>
    <property type="match status" value="1"/>
</dbReference>
<dbReference type="InterPro" id="IPR030391">
    <property type="entry name" value="MeTrfase_TrmA_CS"/>
</dbReference>
<dbReference type="Pfam" id="PF01938">
    <property type="entry name" value="TRAM"/>
    <property type="match status" value="1"/>
</dbReference>
<dbReference type="PROSITE" id="PS50926">
    <property type="entry name" value="TRAM"/>
    <property type="match status" value="1"/>
</dbReference>
<keyword evidence="1 4" id="KW-0489">Methyltransferase</keyword>
<dbReference type="PROSITE" id="PS51687">
    <property type="entry name" value="SAM_MT_RNA_M5U"/>
    <property type="match status" value="1"/>
</dbReference>
<dbReference type="PROSITE" id="PS01230">
    <property type="entry name" value="TRMA_1"/>
    <property type="match status" value="1"/>
</dbReference>
<dbReference type="Gene3D" id="2.40.50.140">
    <property type="entry name" value="Nucleic acid-binding proteins"/>
    <property type="match status" value="1"/>
</dbReference>
<dbReference type="AlphaFoldDB" id="K8EUE3"/>
<comment type="similarity">
    <text evidence="4">Belongs to the class I-like SAM-binding methyltransferase superfamily. RNA M5U methyltransferase family.</text>
</comment>
<dbReference type="FunFam" id="2.40.50.1070:FF:000003">
    <property type="entry name" value="23S rRNA (Uracil-5-)-methyltransferase RumA"/>
    <property type="match status" value="1"/>
</dbReference>
<dbReference type="InterPro" id="IPR010280">
    <property type="entry name" value="U5_MeTrfase_fam"/>
</dbReference>
<dbReference type="RefSeq" id="WP_016356574.1">
    <property type="nucleotide sequence ID" value="NC_019425.2"/>
</dbReference>
<feature type="active site" evidence="5">
    <location>
        <position position="415"/>
    </location>
</feature>
<dbReference type="EMBL" id="HE999757">
    <property type="protein sequence ID" value="CCO12241.2"/>
    <property type="molecule type" value="Genomic_DNA"/>
</dbReference>
<evidence type="ECO:0000256" key="5">
    <source>
        <dbReference type="PROSITE-ProRule" id="PRU10015"/>
    </source>
</evidence>
<dbReference type="SUPFAM" id="SSF53335">
    <property type="entry name" value="S-adenosyl-L-methionine-dependent methyltransferases"/>
    <property type="match status" value="1"/>
</dbReference>
<evidence type="ECO:0000313" key="7">
    <source>
        <dbReference type="EMBL" id="CCO12241.2"/>
    </source>
</evidence>
<dbReference type="InterPro" id="IPR002792">
    <property type="entry name" value="TRAM_dom"/>
</dbReference>
<dbReference type="InterPro" id="IPR029063">
    <property type="entry name" value="SAM-dependent_MTases_sf"/>
</dbReference>
<feature type="binding site" evidence="4">
    <location>
        <position position="290"/>
    </location>
    <ligand>
        <name>S-adenosyl-L-methionine</name>
        <dbReference type="ChEBI" id="CHEBI:59789"/>
    </ligand>
</feature>
<keyword evidence="3 4" id="KW-0949">S-adenosyl-L-methionine</keyword>
<dbReference type="InterPro" id="IPR030390">
    <property type="entry name" value="MeTrfase_TrmA_AS"/>
</dbReference>
<keyword evidence="2 4" id="KW-0808">Transferase</keyword>
<dbReference type="Gene3D" id="3.40.50.150">
    <property type="entry name" value="Vaccinia Virus protein VP39"/>
    <property type="match status" value="1"/>
</dbReference>
<dbReference type="STRING" id="1234679.BN424_2666"/>
<dbReference type="SUPFAM" id="SSF50249">
    <property type="entry name" value="Nucleic acid-binding proteins"/>
    <property type="match status" value="1"/>
</dbReference>
<dbReference type="Proteomes" id="UP000000212">
    <property type="component" value="Chromosome"/>
</dbReference>
<feature type="active site" description="Nucleophile" evidence="4">
    <location>
        <position position="415"/>
    </location>
</feature>
<evidence type="ECO:0000256" key="2">
    <source>
        <dbReference type="ARBA" id="ARBA00022679"/>
    </source>
</evidence>
<evidence type="ECO:0000259" key="6">
    <source>
        <dbReference type="PROSITE" id="PS50926"/>
    </source>
</evidence>
<dbReference type="HOGENOM" id="CLU_014689_7_1_9"/>
<dbReference type="NCBIfam" id="TIGR00479">
    <property type="entry name" value="rumA"/>
    <property type="match status" value="1"/>
</dbReference>
<dbReference type="OrthoDB" id="9804590at2"/>
<proteinExistence type="inferred from homology"/>
<dbReference type="InterPro" id="IPR012340">
    <property type="entry name" value="NA-bd_OB-fold"/>
</dbReference>
<dbReference type="Pfam" id="PF05958">
    <property type="entry name" value="tRNA_U5-meth_tr"/>
    <property type="match status" value="1"/>
</dbReference>
<feature type="binding site" evidence="4">
    <location>
        <position position="388"/>
    </location>
    <ligand>
        <name>S-adenosyl-L-methionine</name>
        <dbReference type="ChEBI" id="CHEBI:59789"/>
    </ligand>
</feature>
<dbReference type="PROSITE" id="PS01231">
    <property type="entry name" value="TRMA_2"/>
    <property type="match status" value="1"/>
</dbReference>
<dbReference type="CDD" id="cd02440">
    <property type="entry name" value="AdoMet_MTases"/>
    <property type="match status" value="1"/>
</dbReference>
<evidence type="ECO:0000256" key="3">
    <source>
        <dbReference type="ARBA" id="ARBA00022691"/>
    </source>
</evidence>
<dbReference type="EC" id="2.1.1.-" evidence="7"/>
<name>K8EUE3_CARML</name>
<dbReference type="PANTHER" id="PTHR11061:SF30">
    <property type="entry name" value="TRNA (URACIL(54)-C(5))-METHYLTRANSFERASE"/>
    <property type="match status" value="1"/>
</dbReference>
<sequence>MKEERIIPVKKNEKHTVKVEDLTHEGMGVAKIEGYPIFIENALPGEQMEIKIHKTGKSFGYGKMMKRLTSSQSRVEIKDENYTRVGITPLQHMTYASQLVFKRQQLRNVMERIAKMPEVPVFETIGMAEPWGYRNKAQIPVRKQNDKLTTGFFRKNSHDLIAMEDFVIQDPKIDQAVVIVRDIMREFNVKPYNEAENTGNLRHIVVRRGYHTGEIMIVLVTRTNKLFPTSKILPAITEALPEVVSIIQNVNPSRTNKILGPENIVLWGQDYFTDTLLGNTFQISASAFYQVNPTQTEKLYQTVLEYAELTGKETVIDAYCGIGTISLSLAKEAKEVYGIEVVEAAVENAKNNAKLNGIENVTFEAGLAEEVMVEWAEKELAVDLLVVDPPRKGLEGSFIEAALTMKPNKIIYVSCNPATLARDLALLADGGYKVEKVQPVDLFPQTSHVESCSLLTRIEA</sequence>
<dbReference type="Gene3D" id="2.40.50.1070">
    <property type="match status" value="1"/>
</dbReference>
<evidence type="ECO:0000256" key="4">
    <source>
        <dbReference type="PROSITE-ProRule" id="PRU01024"/>
    </source>
</evidence>
<evidence type="ECO:0000256" key="1">
    <source>
        <dbReference type="ARBA" id="ARBA00022603"/>
    </source>
</evidence>
<evidence type="ECO:0000313" key="8">
    <source>
        <dbReference type="Proteomes" id="UP000000212"/>
    </source>
</evidence>